<sequence length="335" mass="34817">MTDLPTEMTYVRAEGDGGPEVLVPARGPLPTPGEGEVLIEVAAAGVNRPDVMQRKGMYPPPPGAPETLGLEVAGRVAALGAGVTELKVGDQVCALLTGGGYAEYAVAPAAVCLPVPEGLSLTEAAALPETFFTVWTNVFERAGLKAGQSFLVHGGTSGIGTTAIQLAVARGATAYATAGGPEKVAFCEKLGAKRAIDYRTEDFQAVLKEETGGKGVNVILDMVGGEYTNKNIKSLAPEGALVQIAFMQGPKVQIDLTPIMLKRLTVTGSTLRARPVSQKASIAEALRREVLPLVAAGKVKPIVHATFPLENAADAHRLMEESSHMGKIVLTTAKA</sequence>
<dbReference type="NCBIfam" id="TIGR02824">
    <property type="entry name" value="quinone_pig3"/>
    <property type="match status" value="1"/>
</dbReference>
<gene>
    <name evidence="4" type="ORF">GGR24_001952</name>
</gene>
<dbReference type="Pfam" id="PF00107">
    <property type="entry name" value="ADH_zinc_N"/>
    <property type="match status" value="1"/>
</dbReference>
<dbReference type="Pfam" id="PF08240">
    <property type="entry name" value="ADH_N"/>
    <property type="match status" value="1"/>
</dbReference>
<dbReference type="InterPro" id="IPR036291">
    <property type="entry name" value="NAD(P)-bd_dom_sf"/>
</dbReference>
<evidence type="ECO:0000313" key="5">
    <source>
        <dbReference type="Proteomes" id="UP000528964"/>
    </source>
</evidence>
<dbReference type="Proteomes" id="UP000528964">
    <property type="component" value="Unassembled WGS sequence"/>
</dbReference>
<dbReference type="Gene3D" id="3.90.180.10">
    <property type="entry name" value="Medium-chain alcohol dehydrogenases, catalytic domain"/>
    <property type="match status" value="1"/>
</dbReference>
<dbReference type="RefSeq" id="WP_183395132.1">
    <property type="nucleotide sequence ID" value="NZ_JACIDR010000002.1"/>
</dbReference>
<accession>A0A7W6GFH8</accession>
<dbReference type="InterPro" id="IPR013154">
    <property type="entry name" value="ADH-like_N"/>
</dbReference>
<organism evidence="4 5">
    <name type="scientific">Hansschlegelia beijingensis</name>
    <dbReference type="NCBI Taxonomy" id="1133344"/>
    <lineage>
        <taxon>Bacteria</taxon>
        <taxon>Pseudomonadati</taxon>
        <taxon>Pseudomonadota</taxon>
        <taxon>Alphaproteobacteria</taxon>
        <taxon>Hyphomicrobiales</taxon>
        <taxon>Methylopilaceae</taxon>
        <taxon>Hansschlegelia</taxon>
    </lineage>
</organism>
<evidence type="ECO:0000256" key="1">
    <source>
        <dbReference type="ARBA" id="ARBA00022857"/>
    </source>
</evidence>
<evidence type="ECO:0000313" key="4">
    <source>
        <dbReference type="EMBL" id="MBB3973295.1"/>
    </source>
</evidence>
<dbReference type="SUPFAM" id="SSF50129">
    <property type="entry name" value="GroES-like"/>
    <property type="match status" value="1"/>
</dbReference>
<feature type="domain" description="Enoyl reductase (ER)" evidence="3">
    <location>
        <begin position="17"/>
        <end position="330"/>
    </location>
</feature>
<dbReference type="EMBL" id="JACIDR010000002">
    <property type="protein sequence ID" value="MBB3973295.1"/>
    <property type="molecule type" value="Genomic_DNA"/>
</dbReference>
<name>A0A7W6GFH8_9HYPH</name>
<dbReference type="CDD" id="cd05276">
    <property type="entry name" value="p53_inducible_oxidoreductase"/>
    <property type="match status" value="1"/>
</dbReference>
<dbReference type="Gene3D" id="3.40.50.720">
    <property type="entry name" value="NAD(P)-binding Rossmann-like Domain"/>
    <property type="match status" value="1"/>
</dbReference>
<dbReference type="InterPro" id="IPR013149">
    <property type="entry name" value="ADH-like_C"/>
</dbReference>
<comment type="caution">
    <text evidence="4">The sequence shown here is derived from an EMBL/GenBank/DDBJ whole genome shotgun (WGS) entry which is preliminary data.</text>
</comment>
<protein>
    <submittedName>
        <fullName evidence="4">Putative PIG3 family NAD(P)H quinone oxidoreductase</fullName>
    </submittedName>
</protein>
<dbReference type="InterPro" id="IPR014189">
    <property type="entry name" value="Quinone_OxRdtase_PIG3"/>
</dbReference>
<keyword evidence="2" id="KW-0560">Oxidoreductase</keyword>
<evidence type="ECO:0000259" key="3">
    <source>
        <dbReference type="SMART" id="SM00829"/>
    </source>
</evidence>
<dbReference type="InterPro" id="IPR020843">
    <property type="entry name" value="ER"/>
</dbReference>
<dbReference type="GO" id="GO:0070402">
    <property type="term" value="F:NADPH binding"/>
    <property type="evidence" value="ECO:0007669"/>
    <property type="project" value="TreeGrafter"/>
</dbReference>
<keyword evidence="1" id="KW-0521">NADP</keyword>
<dbReference type="SUPFAM" id="SSF51735">
    <property type="entry name" value="NAD(P)-binding Rossmann-fold domains"/>
    <property type="match status" value="1"/>
</dbReference>
<dbReference type="SMART" id="SM00829">
    <property type="entry name" value="PKS_ER"/>
    <property type="match status" value="1"/>
</dbReference>
<dbReference type="PANTHER" id="PTHR48106">
    <property type="entry name" value="QUINONE OXIDOREDUCTASE PIG3-RELATED"/>
    <property type="match status" value="1"/>
</dbReference>
<evidence type="ECO:0000256" key="2">
    <source>
        <dbReference type="ARBA" id="ARBA00023002"/>
    </source>
</evidence>
<dbReference type="AlphaFoldDB" id="A0A7W6GFH8"/>
<proteinExistence type="predicted"/>
<dbReference type="PANTHER" id="PTHR48106:SF8">
    <property type="entry name" value="OS02G0805600 PROTEIN"/>
    <property type="match status" value="1"/>
</dbReference>
<keyword evidence="5" id="KW-1185">Reference proteome</keyword>
<dbReference type="GO" id="GO:0016651">
    <property type="term" value="F:oxidoreductase activity, acting on NAD(P)H"/>
    <property type="evidence" value="ECO:0007669"/>
    <property type="project" value="TreeGrafter"/>
</dbReference>
<reference evidence="4 5" key="1">
    <citation type="submission" date="2020-08" db="EMBL/GenBank/DDBJ databases">
        <title>Genomic Encyclopedia of Type Strains, Phase IV (KMG-IV): sequencing the most valuable type-strain genomes for metagenomic binning, comparative biology and taxonomic classification.</title>
        <authorList>
            <person name="Goeker M."/>
        </authorList>
    </citation>
    <scope>NUCLEOTIDE SEQUENCE [LARGE SCALE GENOMIC DNA]</scope>
    <source>
        <strain evidence="4 5">DSM 25481</strain>
    </source>
</reference>
<dbReference type="InterPro" id="IPR011032">
    <property type="entry name" value="GroES-like_sf"/>
</dbReference>